<proteinExistence type="predicted"/>
<dbReference type="Proteomes" id="UP000440224">
    <property type="component" value="Unassembled WGS sequence"/>
</dbReference>
<sequence length="286" mass="31694">MGRYICGTDGFSYKYATGEQDNNLTDLAAASGVGSSYVRPEFWAWMPEVEQNHVFDCITLAKGIVAETGAAGEITAVSRYPEAGICLDQGYGGYVLEFVQYAMAEQLLEVARRVDRALSHPARLMPLVGVARFVMSREEYPRMLAYVNGFLPENLAVSEVKILAARARGLDAAFGKQLLALRGKSDFLPFMGFQILCHAIWRDLPRVEVWEKDPAITATGFWENTPAWGPPWLRAADATTAEERWVSGLVRLFQGDGEGARTEFVAAREGGEVRATRWVEMLARIT</sequence>
<accession>A0A6N7PLI9</accession>
<evidence type="ECO:0000313" key="1">
    <source>
        <dbReference type="EMBL" id="MRG90965.1"/>
    </source>
</evidence>
<gene>
    <name evidence="1" type="ORF">GF068_03375</name>
</gene>
<keyword evidence="2" id="KW-1185">Reference proteome</keyword>
<dbReference type="RefSeq" id="WP_153817814.1">
    <property type="nucleotide sequence ID" value="NZ_WJIE01000001.1"/>
</dbReference>
<protein>
    <submittedName>
        <fullName evidence="1">Uncharacterized protein</fullName>
    </submittedName>
</protein>
<organism evidence="1 2">
    <name type="scientific">Polyangium spumosum</name>
    <dbReference type="NCBI Taxonomy" id="889282"/>
    <lineage>
        <taxon>Bacteria</taxon>
        <taxon>Pseudomonadati</taxon>
        <taxon>Myxococcota</taxon>
        <taxon>Polyangia</taxon>
        <taxon>Polyangiales</taxon>
        <taxon>Polyangiaceae</taxon>
        <taxon>Polyangium</taxon>
    </lineage>
</organism>
<dbReference type="AlphaFoldDB" id="A0A6N7PLI9"/>
<evidence type="ECO:0000313" key="2">
    <source>
        <dbReference type="Proteomes" id="UP000440224"/>
    </source>
</evidence>
<comment type="caution">
    <text evidence="1">The sequence shown here is derived from an EMBL/GenBank/DDBJ whole genome shotgun (WGS) entry which is preliminary data.</text>
</comment>
<dbReference type="OrthoDB" id="9818498at2"/>
<name>A0A6N7PLI9_9BACT</name>
<dbReference type="EMBL" id="WJIE01000001">
    <property type="protein sequence ID" value="MRG90965.1"/>
    <property type="molecule type" value="Genomic_DNA"/>
</dbReference>
<reference evidence="1 2" key="1">
    <citation type="submission" date="2019-10" db="EMBL/GenBank/DDBJ databases">
        <title>A soil myxobacterium in the family Polyangiaceae.</title>
        <authorList>
            <person name="Li Y."/>
            <person name="Wang J."/>
        </authorList>
    </citation>
    <scope>NUCLEOTIDE SEQUENCE [LARGE SCALE GENOMIC DNA]</scope>
    <source>
        <strain evidence="1 2">DSM 14734</strain>
    </source>
</reference>